<accession>A0A9P5X6V9</accession>
<sequence length="61" mass="6728">MSTKGLLKLHNSKTIRPHAINQAGSTCPRTSTRAKLTWYTWTSVSPRSRGFRSIASSAIPI</sequence>
<reference evidence="1" key="1">
    <citation type="submission" date="2020-11" db="EMBL/GenBank/DDBJ databases">
        <authorList>
            <consortium name="DOE Joint Genome Institute"/>
            <person name="Ahrendt S."/>
            <person name="Riley R."/>
            <person name="Andreopoulos W."/>
            <person name="Labutti K."/>
            <person name="Pangilinan J."/>
            <person name="Ruiz-Duenas F.J."/>
            <person name="Barrasa J.M."/>
            <person name="Sanchez-Garcia M."/>
            <person name="Camarero S."/>
            <person name="Miyauchi S."/>
            <person name="Serrano A."/>
            <person name="Linde D."/>
            <person name="Babiker R."/>
            <person name="Drula E."/>
            <person name="Ayuso-Fernandez I."/>
            <person name="Pacheco R."/>
            <person name="Padilla G."/>
            <person name="Ferreira P."/>
            <person name="Barriuso J."/>
            <person name="Kellner H."/>
            <person name="Castanera R."/>
            <person name="Alfaro M."/>
            <person name="Ramirez L."/>
            <person name="Pisabarro A.G."/>
            <person name="Kuo A."/>
            <person name="Tritt A."/>
            <person name="Lipzen A."/>
            <person name="He G."/>
            <person name="Yan M."/>
            <person name="Ng V."/>
            <person name="Cullen D."/>
            <person name="Martin F."/>
            <person name="Rosso M.-N."/>
            <person name="Henrissat B."/>
            <person name="Hibbett D."/>
            <person name="Martinez A.T."/>
            <person name="Grigoriev I.V."/>
        </authorList>
    </citation>
    <scope>NUCLEOTIDE SEQUENCE</scope>
    <source>
        <strain evidence="1">MF-IS2</strain>
    </source>
</reference>
<dbReference type="EMBL" id="MU151424">
    <property type="protein sequence ID" value="KAF9443896.1"/>
    <property type="molecule type" value="Genomic_DNA"/>
</dbReference>
<dbReference type="Proteomes" id="UP000807342">
    <property type="component" value="Unassembled WGS sequence"/>
</dbReference>
<evidence type="ECO:0000313" key="1">
    <source>
        <dbReference type="EMBL" id="KAF9443896.1"/>
    </source>
</evidence>
<protein>
    <submittedName>
        <fullName evidence="1">Uncharacterized protein</fullName>
    </submittedName>
</protein>
<comment type="caution">
    <text evidence="1">The sequence shown here is derived from an EMBL/GenBank/DDBJ whole genome shotgun (WGS) entry which is preliminary data.</text>
</comment>
<gene>
    <name evidence="1" type="ORF">P691DRAFT_808168</name>
</gene>
<keyword evidence="2" id="KW-1185">Reference proteome</keyword>
<proteinExistence type="predicted"/>
<name>A0A9P5X6V9_9AGAR</name>
<organism evidence="1 2">
    <name type="scientific">Macrolepiota fuliginosa MF-IS2</name>
    <dbReference type="NCBI Taxonomy" id="1400762"/>
    <lineage>
        <taxon>Eukaryota</taxon>
        <taxon>Fungi</taxon>
        <taxon>Dikarya</taxon>
        <taxon>Basidiomycota</taxon>
        <taxon>Agaricomycotina</taxon>
        <taxon>Agaricomycetes</taxon>
        <taxon>Agaricomycetidae</taxon>
        <taxon>Agaricales</taxon>
        <taxon>Agaricineae</taxon>
        <taxon>Agaricaceae</taxon>
        <taxon>Macrolepiota</taxon>
    </lineage>
</organism>
<evidence type="ECO:0000313" key="2">
    <source>
        <dbReference type="Proteomes" id="UP000807342"/>
    </source>
</evidence>
<dbReference type="AlphaFoldDB" id="A0A9P5X6V9"/>